<accession>A0ABX1G9H6</accession>
<proteinExistence type="predicted"/>
<gene>
    <name evidence="3" type="ORF">HED64_15310</name>
</gene>
<evidence type="ECO:0008006" key="5">
    <source>
        <dbReference type="Google" id="ProtNLM"/>
    </source>
</evidence>
<organism evidence="3 4">
    <name type="scientific">Paeniglutamicibacter terrestris</name>
    <dbReference type="NCBI Taxonomy" id="2723403"/>
    <lineage>
        <taxon>Bacteria</taxon>
        <taxon>Bacillati</taxon>
        <taxon>Actinomycetota</taxon>
        <taxon>Actinomycetes</taxon>
        <taxon>Micrococcales</taxon>
        <taxon>Micrococcaceae</taxon>
        <taxon>Paeniglutamicibacter</taxon>
    </lineage>
</organism>
<keyword evidence="2" id="KW-0732">Signal</keyword>
<feature type="compositionally biased region" description="Low complexity" evidence="1">
    <location>
        <begin position="37"/>
        <end position="52"/>
    </location>
</feature>
<reference evidence="3 4" key="1">
    <citation type="submission" date="2020-04" db="EMBL/GenBank/DDBJ databases">
        <title>Paeniglutamicibacter sp. ANT13_2, a novel actinomycete isolated from sediment in Antarctica.</title>
        <authorList>
            <person name="Sakdapetsiri C."/>
            <person name="Pinyakong O."/>
        </authorList>
    </citation>
    <scope>NUCLEOTIDE SEQUENCE [LARGE SCALE GENOMIC DNA]</scope>
    <source>
        <strain evidence="3 4">ANT13_2</strain>
    </source>
</reference>
<dbReference type="RefSeq" id="WP_168152858.1">
    <property type="nucleotide sequence ID" value="NZ_JAAWVT010000008.1"/>
</dbReference>
<evidence type="ECO:0000313" key="3">
    <source>
        <dbReference type="EMBL" id="NKG22067.1"/>
    </source>
</evidence>
<comment type="caution">
    <text evidence="3">The sequence shown here is derived from an EMBL/GenBank/DDBJ whole genome shotgun (WGS) entry which is preliminary data.</text>
</comment>
<feature type="chain" id="PRO_5046168055" description="Lipoprotein" evidence="2">
    <location>
        <begin position="19"/>
        <end position="278"/>
    </location>
</feature>
<evidence type="ECO:0000256" key="2">
    <source>
        <dbReference type="SAM" id="SignalP"/>
    </source>
</evidence>
<sequence>MKKIAIWALPLAATFALTGCSGLLGSDNKESVQPSQASTPETSASESTEAPPLSDTTPAAETTTDSGFSTDAGPNHSASADQLSADELTEVAGAIESYNGQSAIKIVGDVENKALAAQSEKQLASSEVIPAVCAVYSAAAGSDMNSHLNIITATFAGDSNDAGMSVSLGSYDDPADVQTMIGKAKTSSENCSSFTMTVLSQTVTATVEDLPATTNAETTIGTVADLKSGEQYAKNLIVSGYDGVNTVSVSISEPKDLDVARAKAEEYVDQGLIHIAGY</sequence>
<dbReference type="Proteomes" id="UP000746595">
    <property type="component" value="Unassembled WGS sequence"/>
</dbReference>
<dbReference type="EMBL" id="JAAWVT010000008">
    <property type="protein sequence ID" value="NKG22067.1"/>
    <property type="molecule type" value="Genomic_DNA"/>
</dbReference>
<evidence type="ECO:0000256" key="1">
    <source>
        <dbReference type="SAM" id="MobiDB-lite"/>
    </source>
</evidence>
<keyword evidence="4" id="KW-1185">Reference proteome</keyword>
<feature type="signal peptide" evidence="2">
    <location>
        <begin position="1"/>
        <end position="18"/>
    </location>
</feature>
<name>A0ABX1G9H6_9MICC</name>
<evidence type="ECO:0000313" key="4">
    <source>
        <dbReference type="Proteomes" id="UP000746595"/>
    </source>
</evidence>
<feature type="region of interest" description="Disordered" evidence="1">
    <location>
        <begin position="25"/>
        <end position="80"/>
    </location>
</feature>
<dbReference type="PROSITE" id="PS51257">
    <property type="entry name" value="PROKAR_LIPOPROTEIN"/>
    <property type="match status" value="1"/>
</dbReference>
<feature type="compositionally biased region" description="Polar residues" evidence="1">
    <location>
        <begin position="54"/>
        <end position="69"/>
    </location>
</feature>
<protein>
    <recommendedName>
        <fullName evidence="5">Lipoprotein</fullName>
    </recommendedName>
</protein>